<dbReference type="Gene3D" id="2.60.120.260">
    <property type="entry name" value="Galactose-binding domain-like"/>
    <property type="match status" value="1"/>
</dbReference>
<dbReference type="InterPro" id="IPR050347">
    <property type="entry name" value="Bact_Beta-galactosidase"/>
</dbReference>
<evidence type="ECO:0000313" key="8">
    <source>
        <dbReference type="Proteomes" id="UP001205105"/>
    </source>
</evidence>
<accession>A0AAD5GX47</accession>
<dbReference type="PANTHER" id="PTHR46323">
    <property type="entry name" value="BETA-GALACTOSIDASE"/>
    <property type="match status" value="1"/>
</dbReference>
<dbReference type="SUPFAM" id="SSF49785">
    <property type="entry name" value="Galactose-binding domain-like"/>
    <property type="match status" value="1"/>
</dbReference>
<comment type="caution">
    <text evidence="7">The sequence shown here is derived from an EMBL/GenBank/DDBJ whole genome shotgun (WGS) entry which is preliminary data.</text>
</comment>
<dbReference type="Proteomes" id="UP001205105">
    <property type="component" value="Unassembled WGS sequence"/>
</dbReference>
<dbReference type="InterPro" id="IPR006104">
    <property type="entry name" value="Glyco_hydro_2_N"/>
</dbReference>
<dbReference type="AlphaFoldDB" id="A0AAD5GX47"/>
<name>A0AAD5GX47_9CHLO</name>
<dbReference type="InterPro" id="IPR008979">
    <property type="entry name" value="Galactose-bd-like_sf"/>
</dbReference>
<sequence>MLLLLPSPCRAFLVFEGVDSAFYCWLNGQFVGYSQDSRLPAEFDVTELLRPGADNVLAVKVLKWSDGSYLEDQDMWWLSGIHRDVYLLLKPRQHIADFHTRTPLEWGPDGQLTSAKLEVEVQVEADSSAALERLAVRAQLYRCNEAGEVDPADAPSALVAEACSSLQPSWTAADTSGRRVGGEAFGGARAQVRVCCLLHFCRCFPIPLGRGLPAAVRWAALLKRAGAYVSAAKVLFVTASGQPASCRTAVLQHT</sequence>
<evidence type="ECO:0000256" key="4">
    <source>
        <dbReference type="ARBA" id="ARBA00022801"/>
    </source>
</evidence>
<feature type="domain" description="Glycosyl hydrolases family 2 sugar binding" evidence="6">
    <location>
        <begin position="10"/>
        <end position="91"/>
    </location>
</feature>
<reference evidence="7" key="1">
    <citation type="submission" date="2020-11" db="EMBL/GenBank/DDBJ databases">
        <title>Chlorella ohadii genome sequencing and assembly.</title>
        <authorList>
            <person name="Murik O."/>
            <person name="Treves H."/>
            <person name="Kedem I."/>
            <person name="Shotland Y."/>
            <person name="Kaplan A."/>
        </authorList>
    </citation>
    <scope>NUCLEOTIDE SEQUENCE</scope>
    <source>
        <strain evidence="7">1</strain>
    </source>
</reference>
<dbReference type="Pfam" id="PF02837">
    <property type="entry name" value="Glyco_hydro_2_N"/>
    <property type="match status" value="1"/>
</dbReference>
<keyword evidence="8" id="KW-1185">Reference proteome</keyword>
<dbReference type="GO" id="GO:0009341">
    <property type="term" value="C:beta-galactosidase complex"/>
    <property type="evidence" value="ECO:0007669"/>
    <property type="project" value="TreeGrafter"/>
</dbReference>
<evidence type="ECO:0000256" key="5">
    <source>
        <dbReference type="ARBA" id="ARBA00023295"/>
    </source>
</evidence>
<dbReference type="EMBL" id="JADXDR010000245">
    <property type="protein sequence ID" value="KAI7835594.1"/>
    <property type="molecule type" value="Genomic_DNA"/>
</dbReference>
<dbReference type="GO" id="GO:0005990">
    <property type="term" value="P:lactose catabolic process"/>
    <property type="evidence" value="ECO:0007669"/>
    <property type="project" value="TreeGrafter"/>
</dbReference>
<protein>
    <recommendedName>
        <fullName evidence="3">beta-galactosidase</fullName>
        <ecNumber evidence="3">3.2.1.23</ecNumber>
    </recommendedName>
</protein>
<evidence type="ECO:0000259" key="6">
    <source>
        <dbReference type="Pfam" id="PF02837"/>
    </source>
</evidence>
<comment type="catalytic activity">
    <reaction evidence="1">
        <text>Hydrolysis of terminal non-reducing beta-D-galactose residues in beta-D-galactosides.</text>
        <dbReference type="EC" id="3.2.1.23"/>
    </reaction>
</comment>
<gene>
    <name evidence="7" type="ORF">COHA_010515</name>
</gene>
<evidence type="ECO:0000256" key="2">
    <source>
        <dbReference type="ARBA" id="ARBA00007401"/>
    </source>
</evidence>
<proteinExistence type="inferred from homology"/>
<keyword evidence="5" id="KW-0326">Glycosidase</keyword>
<dbReference type="PANTHER" id="PTHR46323:SF2">
    <property type="entry name" value="BETA-GALACTOSIDASE"/>
    <property type="match status" value="1"/>
</dbReference>
<evidence type="ECO:0000256" key="1">
    <source>
        <dbReference type="ARBA" id="ARBA00001412"/>
    </source>
</evidence>
<organism evidence="7 8">
    <name type="scientific">Chlorella ohadii</name>
    <dbReference type="NCBI Taxonomy" id="2649997"/>
    <lineage>
        <taxon>Eukaryota</taxon>
        <taxon>Viridiplantae</taxon>
        <taxon>Chlorophyta</taxon>
        <taxon>core chlorophytes</taxon>
        <taxon>Trebouxiophyceae</taxon>
        <taxon>Chlorellales</taxon>
        <taxon>Chlorellaceae</taxon>
        <taxon>Chlorella clade</taxon>
        <taxon>Chlorella</taxon>
    </lineage>
</organism>
<evidence type="ECO:0000313" key="7">
    <source>
        <dbReference type="EMBL" id="KAI7835594.1"/>
    </source>
</evidence>
<keyword evidence="4" id="KW-0378">Hydrolase</keyword>
<evidence type="ECO:0000256" key="3">
    <source>
        <dbReference type="ARBA" id="ARBA00012756"/>
    </source>
</evidence>
<dbReference type="EC" id="3.2.1.23" evidence="3"/>
<comment type="similarity">
    <text evidence="2">Belongs to the glycosyl hydrolase 2 family.</text>
</comment>
<dbReference type="GO" id="GO:0004565">
    <property type="term" value="F:beta-galactosidase activity"/>
    <property type="evidence" value="ECO:0007669"/>
    <property type="project" value="UniProtKB-EC"/>
</dbReference>